<dbReference type="EMBL" id="MHKY01000002">
    <property type="protein sequence ID" value="OGZ00075.1"/>
    <property type="molecule type" value="Genomic_DNA"/>
</dbReference>
<dbReference type="PROSITE" id="PS50172">
    <property type="entry name" value="BRCT"/>
    <property type="match status" value="1"/>
</dbReference>
<feature type="binding site" evidence="14">
    <location>
        <begin position="83"/>
        <end position="84"/>
    </location>
    <ligand>
        <name>NAD(+)</name>
        <dbReference type="ChEBI" id="CHEBI:57540"/>
    </ligand>
</feature>
<dbReference type="PANTHER" id="PTHR23389:SF9">
    <property type="entry name" value="DNA LIGASE"/>
    <property type="match status" value="1"/>
</dbReference>
<dbReference type="SUPFAM" id="SSF47781">
    <property type="entry name" value="RuvA domain 2-like"/>
    <property type="match status" value="1"/>
</dbReference>
<evidence type="ECO:0000256" key="15">
    <source>
        <dbReference type="RuleBase" id="RU000618"/>
    </source>
</evidence>
<comment type="similarity">
    <text evidence="13 14">Belongs to the NAD-dependent DNA ligase family. LigA subfamily.</text>
</comment>
<evidence type="ECO:0000256" key="1">
    <source>
        <dbReference type="ARBA" id="ARBA00004067"/>
    </source>
</evidence>
<name>A0A1G2CFB8_9BACT</name>
<dbReference type="Pfam" id="PF01653">
    <property type="entry name" value="DNA_ligase_aden"/>
    <property type="match status" value="1"/>
</dbReference>
<evidence type="ECO:0000256" key="8">
    <source>
        <dbReference type="ARBA" id="ARBA00022833"/>
    </source>
</evidence>
<dbReference type="GO" id="GO:0005829">
    <property type="term" value="C:cytosol"/>
    <property type="evidence" value="ECO:0007669"/>
    <property type="project" value="TreeGrafter"/>
</dbReference>
<evidence type="ECO:0000313" key="17">
    <source>
        <dbReference type="EMBL" id="OGZ00075.1"/>
    </source>
</evidence>
<dbReference type="Proteomes" id="UP000178796">
    <property type="component" value="Unassembled WGS sequence"/>
</dbReference>
<dbReference type="Gene3D" id="2.40.50.140">
    <property type="entry name" value="Nucleic acid-binding proteins"/>
    <property type="match status" value="1"/>
</dbReference>
<dbReference type="HAMAP" id="MF_01588">
    <property type="entry name" value="DNA_ligase_A"/>
    <property type="match status" value="1"/>
</dbReference>
<comment type="caution">
    <text evidence="17">The sequence shown here is derived from an EMBL/GenBank/DDBJ whole genome shotgun (WGS) entry which is preliminary data.</text>
</comment>
<dbReference type="FunFam" id="2.40.50.140:FF:000012">
    <property type="entry name" value="DNA ligase"/>
    <property type="match status" value="1"/>
</dbReference>
<proteinExistence type="inferred from homology"/>
<dbReference type="SUPFAM" id="SSF56091">
    <property type="entry name" value="DNA ligase/mRNA capping enzyme, catalytic domain"/>
    <property type="match status" value="1"/>
</dbReference>
<organism evidence="17 18">
    <name type="scientific">Candidatus Liptonbacteria bacterium RIFCSPHIGHO2_12_FULL_60_13</name>
    <dbReference type="NCBI Taxonomy" id="1798648"/>
    <lineage>
        <taxon>Bacteria</taxon>
        <taxon>Candidatus Liptoniibacteriota</taxon>
    </lineage>
</organism>
<keyword evidence="4 14" id="KW-0436">Ligase</keyword>
<evidence type="ECO:0000256" key="7">
    <source>
        <dbReference type="ARBA" id="ARBA00022763"/>
    </source>
</evidence>
<dbReference type="Pfam" id="PF12826">
    <property type="entry name" value="HHH_2"/>
    <property type="match status" value="1"/>
</dbReference>
<reference evidence="17 18" key="1">
    <citation type="journal article" date="2016" name="Nat. Commun.">
        <title>Thousands of microbial genomes shed light on interconnected biogeochemical processes in an aquifer system.</title>
        <authorList>
            <person name="Anantharaman K."/>
            <person name="Brown C.T."/>
            <person name="Hug L.A."/>
            <person name="Sharon I."/>
            <person name="Castelle C.J."/>
            <person name="Probst A.J."/>
            <person name="Thomas B.C."/>
            <person name="Singh A."/>
            <person name="Wilkins M.J."/>
            <person name="Karaoz U."/>
            <person name="Brodie E.L."/>
            <person name="Williams K.H."/>
            <person name="Hubbard S.S."/>
            <person name="Banfield J.F."/>
        </authorList>
    </citation>
    <scope>NUCLEOTIDE SEQUENCE [LARGE SCALE GENOMIC DNA]</scope>
</reference>
<dbReference type="SMART" id="SM00292">
    <property type="entry name" value="BRCT"/>
    <property type="match status" value="1"/>
</dbReference>
<evidence type="ECO:0000256" key="10">
    <source>
        <dbReference type="ARBA" id="ARBA00023027"/>
    </source>
</evidence>
<dbReference type="CDD" id="cd17748">
    <property type="entry name" value="BRCT_DNA_ligase_like"/>
    <property type="match status" value="1"/>
</dbReference>
<dbReference type="Gene3D" id="6.20.10.30">
    <property type="match status" value="1"/>
</dbReference>
<keyword evidence="14" id="KW-0464">Manganese</keyword>
<dbReference type="InterPro" id="IPR004150">
    <property type="entry name" value="NAD_DNA_ligase_OB"/>
</dbReference>
<evidence type="ECO:0000313" key="18">
    <source>
        <dbReference type="Proteomes" id="UP000178796"/>
    </source>
</evidence>
<dbReference type="InterPro" id="IPR041663">
    <property type="entry name" value="DisA/LigA_HHH"/>
</dbReference>
<gene>
    <name evidence="14" type="primary">ligA</name>
    <name evidence="17" type="ORF">A3E09_02805</name>
</gene>
<feature type="binding site" evidence="14">
    <location>
        <position position="142"/>
    </location>
    <ligand>
        <name>NAD(+)</name>
        <dbReference type="ChEBI" id="CHEBI:57540"/>
    </ligand>
</feature>
<dbReference type="GO" id="GO:0046872">
    <property type="term" value="F:metal ion binding"/>
    <property type="evidence" value="ECO:0007669"/>
    <property type="project" value="UniProtKB-KW"/>
</dbReference>
<dbReference type="SUPFAM" id="SSF52113">
    <property type="entry name" value="BRCT domain"/>
    <property type="match status" value="1"/>
</dbReference>
<dbReference type="SUPFAM" id="SSF50249">
    <property type="entry name" value="Nucleic acid-binding proteins"/>
    <property type="match status" value="1"/>
</dbReference>
<dbReference type="InterPro" id="IPR033136">
    <property type="entry name" value="DNA_ligase_CS"/>
</dbReference>
<protein>
    <recommendedName>
        <fullName evidence="3 14">DNA ligase</fullName>
        <ecNumber evidence="2 14">6.5.1.2</ecNumber>
    </recommendedName>
    <alternativeName>
        <fullName evidence="14">Polydeoxyribonucleotide synthase [NAD(+)]</fullName>
    </alternativeName>
</protein>
<dbReference type="InterPro" id="IPR001679">
    <property type="entry name" value="DNA_ligase"/>
</dbReference>
<keyword evidence="7 14" id="KW-0227">DNA damage</keyword>
<evidence type="ECO:0000259" key="16">
    <source>
        <dbReference type="PROSITE" id="PS50172"/>
    </source>
</evidence>
<keyword evidence="6 14" id="KW-0479">Metal-binding</keyword>
<feature type="active site" description="N6-AMP-lysine intermediate" evidence="14">
    <location>
        <position position="121"/>
    </location>
</feature>
<dbReference type="NCBIfam" id="TIGR00575">
    <property type="entry name" value="dnlj"/>
    <property type="match status" value="1"/>
</dbReference>
<dbReference type="InterPro" id="IPR018239">
    <property type="entry name" value="DNA_ligase_AS"/>
</dbReference>
<feature type="binding site" evidence="14">
    <location>
        <position position="320"/>
    </location>
    <ligand>
        <name>NAD(+)</name>
        <dbReference type="ChEBI" id="CHEBI:57540"/>
    </ligand>
</feature>
<keyword evidence="5 14" id="KW-0235">DNA replication</keyword>
<evidence type="ECO:0000256" key="3">
    <source>
        <dbReference type="ARBA" id="ARBA00013308"/>
    </source>
</evidence>
<dbReference type="PANTHER" id="PTHR23389">
    <property type="entry name" value="CHROMOSOME TRANSMISSION FIDELITY FACTOR 18"/>
    <property type="match status" value="1"/>
</dbReference>
<comment type="function">
    <text evidence="1 14">DNA ligase that catalyzes the formation of phosphodiester linkages between 5'-phosphoryl and 3'-hydroxyl groups in double-stranded DNA using NAD as a coenzyme and as the energy source for the reaction. It is essential for DNA replication and repair of damaged DNA.</text>
</comment>
<comment type="caution">
    <text evidence="14">Lacks conserved residue(s) required for the propagation of feature annotation.</text>
</comment>
<dbReference type="Gene3D" id="3.40.50.10190">
    <property type="entry name" value="BRCT domain"/>
    <property type="match status" value="1"/>
</dbReference>
<feature type="domain" description="BRCT" evidence="16">
    <location>
        <begin position="601"/>
        <end position="678"/>
    </location>
</feature>
<sequence length="678" mass="75319">MDRKAAKKRIGKLKKLINRYRYARLVLNREEISPEAEDALKKELFDLEQQFPELVAPDSPTQRVGGKPLKQFVKVRHEQPMLSFNDAFGEEDMRAWLLRLENYLGRSARANTEGSFYCELKIDGLAIELVYENGILVRGSTRGDGHVGEDVTQNLKTIEAIPLTLHGIAKRAVPKRLVVRGEVFMNKKDFERLNREQEKKGLARYANPRNVAAGSVRQLDPAVIAARRLDSFQYDLVTDLGQKTHEETHRILHELGFRTNPHNRAVKGLEGVFEFHASSIRNREKLSYEIDGIVVIVNRNADFAAGGVIGKAPRGAIAYKFSPKEATTQILDIRVQVGRTGALTPVAVMKPVSVGGVTITHATLHNEDEIKRLGLTIGDTVVVSRAGDVIPQITKVLTELRTGREKMFAMPKRCPVDGSRVVKEGAIARCSNSRCGARNRELLYHFVSRAAFDIRGLGPKIIDRFLDEGLMTDAPDIFALPAGDIAALERFGEKSAENLVREIGGKKNITLPRFLYALGILHVGEETARVLARAIEKARRAHAPLDVLAWGEKLNAADLETLPDVGPVVSRSITGYFKERRNRDLLKKFDRAGITFISSAHEGKKLAGKIFVFTGGLSSLEREEAKERVRAHGGEVSESVSKKNSYVVAGGEPGSKLEQAKKLDVPIIDEEEFLKLIK</sequence>
<evidence type="ECO:0000256" key="9">
    <source>
        <dbReference type="ARBA" id="ARBA00022842"/>
    </source>
</evidence>
<evidence type="ECO:0000256" key="5">
    <source>
        <dbReference type="ARBA" id="ARBA00022705"/>
    </source>
</evidence>
<comment type="catalytic activity">
    <reaction evidence="12 14 15">
        <text>NAD(+) + (deoxyribonucleotide)n-3'-hydroxyl + 5'-phospho-(deoxyribonucleotide)m = (deoxyribonucleotide)n+m + AMP + beta-nicotinamide D-nucleotide.</text>
        <dbReference type="EC" id="6.5.1.2"/>
    </reaction>
</comment>
<feature type="binding site" evidence="14">
    <location>
        <position position="414"/>
    </location>
    <ligand>
        <name>Zn(2+)</name>
        <dbReference type="ChEBI" id="CHEBI:29105"/>
    </ligand>
</feature>
<dbReference type="Gene3D" id="1.10.287.610">
    <property type="entry name" value="Helix hairpin bin"/>
    <property type="match status" value="1"/>
</dbReference>
<dbReference type="PROSITE" id="PS01055">
    <property type="entry name" value="DNA_LIGASE_N1"/>
    <property type="match status" value="1"/>
</dbReference>
<dbReference type="InterPro" id="IPR010994">
    <property type="entry name" value="RuvA_2-like"/>
</dbReference>
<keyword evidence="9 14" id="KW-0460">Magnesium</keyword>
<dbReference type="PIRSF" id="PIRSF001604">
    <property type="entry name" value="LigA"/>
    <property type="match status" value="1"/>
</dbReference>
<evidence type="ECO:0000256" key="4">
    <source>
        <dbReference type="ARBA" id="ARBA00022598"/>
    </source>
</evidence>
<accession>A0A1G2CFB8</accession>
<evidence type="ECO:0000256" key="13">
    <source>
        <dbReference type="ARBA" id="ARBA00060881"/>
    </source>
</evidence>
<dbReference type="SMART" id="SM00278">
    <property type="entry name" value="HhH1"/>
    <property type="match status" value="4"/>
</dbReference>
<evidence type="ECO:0000256" key="11">
    <source>
        <dbReference type="ARBA" id="ARBA00023204"/>
    </source>
</evidence>
<dbReference type="InterPro" id="IPR036420">
    <property type="entry name" value="BRCT_dom_sf"/>
</dbReference>
<dbReference type="CDD" id="cd00114">
    <property type="entry name" value="LIGANc"/>
    <property type="match status" value="1"/>
</dbReference>
<keyword evidence="11 14" id="KW-0234">DNA repair</keyword>
<evidence type="ECO:0000256" key="2">
    <source>
        <dbReference type="ARBA" id="ARBA00012722"/>
    </source>
</evidence>
<dbReference type="InterPro" id="IPR013840">
    <property type="entry name" value="DNAligase_N"/>
</dbReference>
<dbReference type="PROSITE" id="PS01056">
    <property type="entry name" value="DNA_LIGASE_N2"/>
    <property type="match status" value="1"/>
</dbReference>
<dbReference type="GO" id="GO:0006260">
    <property type="term" value="P:DNA replication"/>
    <property type="evidence" value="ECO:0007669"/>
    <property type="project" value="UniProtKB-KW"/>
</dbReference>
<feature type="binding site" evidence="14">
    <location>
        <position position="182"/>
    </location>
    <ligand>
        <name>NAD(+)</name>
        <dbReference type="ChEBI" id="CHEBI:57540"/>
    </ligand>
</feature>
<comment type="cofactor">
    <cofactor evidence="14">
        <name>Mg(2+)</name>
        <dbReference type="ChEBI" id="CHEBI:18420"/>
    </cofactor>
    <cofactor evidence="14">
        <name>Mn(2+)</name>
        <dbReference type="ChEBI" id="CHEBI:29035"/>
    </cofactor>
</comment>
<dbReference type="InterPro" id="IPR013839">
    <property type="entry name" value="DNAligase_adenylation"/>
</dbReference>
<feature type="binding site" evidence="14">
    <location>
        <position position="435"/>
    </location>
    <ligand>
        <name>Zn(2+)</name>
        <dbReference type="ChEBI" id="CHEBI:29105"/>
    </ligand>
</feature>
<dbReference type="GO" id="GO:0006281">
    <property type="term" value="P:DNA repair"/>
    <property type="evidence" value="ECO:0007669"/>
    <property type="project" value="UniProtKB-KW"/>
</dbReference>
<feature type="binding site" evidence="14">
    <location>
        <position position="119"/>
    </location>
    <ligand>
        <name>NAD(+)</name>
        <dbReference type="ChEBI" id="CHEBI:57540"/>
    </ligand>
</feature>
<dbReference type="AlphaFoldDB" id="A0A1G2CFB8"/>
<keyword evidence="8 14" id="KW-0862">Zinc</keyword>
<evidence type="ECO:0000256" key="6">
    <source>
        <dbReference type="ARBA" id="ARBA00022723"/>
    </source>
</evidence>
<dbReference type="GO" id="GO:0003911">
    <property type="term" value="F:DNA ligase (NAD+) activity"/>
    <property type="evidence" value="ECO:0007669"/>
    <property type="project" value="UniProtKB-UniRule"/>
</dbReference>
<dbReference type="InterPro" id="IPR012340">
    <property type="entry name" value="NA-bd_OB-fold"/>
</dbReference>
<dbReference type="GO" id="GO:0003677">
    <property type="term" value="F:DNA binding"/>
    <property type="evidence" value="ECO:0007669"/>
    <property type="project" value="InterPro"/>
</dbReference>
<dbReference type="Gene3D" id="1.10.150.20">
    <property type="entry name" value="5' to 3' exonuclease, C-terminal subdomain"/>
    <property type="match status" value="2"/>
</dbReference>
<evidence type="ECO:0000256" key="12">
    <source>
        <dbReference type="ARBA" id="ARBA00034005"/>
    </source>
</evidence>
<dbReference type="NCBIfam" id="NF005932">
    <property type="entry name" value="PRK07956.1"/>
    <property type="match status" value="1"/>
</dbReference>
<dbReference type="Pfam" id="PF03120">
    <property type="entry name" value="OB_DNA_ligase"/>
    <property type="match status" value="1"/>
</dbReference>
<evidence type="ECO:0000256" key="14">
    <source>
        <dbReference type="HAMAP-Rule" id="MF_01588"/>
    </source>
</evidence>
<dbReference type="EC" id="6.5.1.2" evidence="2 14"/>
<dbReference type="InterPro" id="IPR003583">
    <property type="entry name" value="Hlx-hairpin-Hlx_DNA-bd_motif"/>
</dbReference>
<keyword evidence="10 14" id="KW-0520">NAD</keyword>
<dbReference type="Gene3D" id="3.30.470.30">
    <property type="entry name" value="DNA ligase/mRNA capping enzyme"/>
    <property type="match status" value="1"/>
</dbReference>
<dbReference type="Pfam" id="PF00533">
    <property type="entry name" value="BRCT"/>
    <property type="match status" value="1"/>
</dbReference>
<dbReference type="SMART" id="SM00532">
    <property type="entry name" value="LIGANc"/>
    <property type="match status" value="1"/>
</dbReference>
<dbReference type="InterPro" id="IPR001357">
    <property type="entry name" value="BRCT_dom"/>
</dbReference>